<dbReference type="InterPro" id="IPR007852">
    <property type="entry name" value="Cdc73/Parafibromin"/>
</dbReference>
<dbReference type="AlphaFoldDB" id="A0A8J6BAN3"/>
<evidence type="ECO:0000256" key="1">
    <source>
        <dbReference type="ARBA" id="ARBA00004123"/>
    </source>
</evidence>
<evidence type="ECO:0000256" key="2">
    <source>
        <dbReference type="ARBA" id="ARBA00010427"/>
    </source>
</evidence>
<accession>A0A8J6BAN3</accession>
<dbReference type="InterPro" id="IPR038103">
    <property type="entry name" value="CDC73_C_sf"/>
</dbReference>
<comment type="subcellular location">
    <subcellularLocation>
        <location evidence="1">Nucleus</location>
    </subcellularLocation>
</comment>
<dbReference type="Gene3D" id="3.40.50.11990">
    <property type="entry name" value="RNA polymerase II accessory factor, Cdc73 C-terminal domain"/>
    <property type="match status" value="1"/>
</dbReference>
<keyword evidence="3" id="KW-0804">Transcription</keyword>
<dbReference type="EMBL" id="JAHDYR010000006">
    <property type="protein sequence ID" value="KAG9396272.1"/>
    <property type="molecule type" value="Genomic_DNA"/>
</dbReference>
<keyword evidence="4" id="KW-0539">Nucleus</keyword>
<dbReference type="OrthoDB" id="6732650at2759"/>
<dbReference type="GO" id="GO:0000993">
    <property type="term" value="F:RNA polymerase II complex binding"/>
    <property type="evidence" value="ECO:0007669"/>
    <property type="project" value="TreeGrafter"/>
</dbReference>
<name>A0A8J6BAN3_9EUKA</name>
<dbReference type="InterPro" id="IPR031336">
    <property type="entry name" value="CDC73_C"/>
</dbReference>
<dbReference type="Proteomes" id="UP000717585">
    <property type="component" value="Unassembled WGS sequence"/>
</dbReference>
<gene>
    <name evidence="7" type="ORF">J8273_2003</name>
</gene>
<comment type="similarity">
    <text evidence="2">Belongs to the CDC73 family.</text>
</comment>
<dbReference type="Pfam" id="PF05179">
    <property type="entry name" value="CDC73_C"/>
    <property type="match status" value="1"/>
</dbReference>
<proteinExistence type="inferred from homology"/>
<feature type="domain" description="Cell division control protein 73 C-terminal" evidence="6">
    <location>
        <begin position="298"/>
        <end position="425"/>
    </location>
</feature>
<keyword evidence="8" id="KW-1185">Reference proteome</keyword>
<evidence type="ECO:0000256" key="4">
    <source>
        <dbReference type="ARBA" id="ARBA00023242"/>
    </source>
</evidence>
<evidence type="ECO:0000256" key="3">
    <source>
        <dbReference type="ARBA" id="ARBA00023163"/>
    </source>
</evidence>
<dbReference type="GO" id="GO:0006368">
    <property type="term" value="P:transcription elongation by RNA polymerase II"/>
    <property type="evidence" value="ECO:0007669"/>
    <property type="project" value="InterPro"/>
</dbReference>
<organism evidence="7 8">
    <name type="scientific">Carpediemonas membranifera</name>
    <dbReference type="NCBI Taxonomy" id="201153"/>
    <lineage>
        <taxon>Eukaryota</taxon>
        <taxon>Metamonada</taxon>
        <taxon>Carpediemonas-like organisms</taxon>
        <taxon>Carpediemonas</taxon>
    </lineage>
</organism>
<evidence type="ECO:0000259" key="6">
    <source>
        <dbReference type="Pfam" id="PF05179"/>
    </source>
</evidence>
<dbReference type="GO" id="GO:0016593">
    <property type="term" value="C:Cdc73/Paf1 complex"/>
    <property type="evidence" value="ECO:0007669"/>
    <property type="project" value="InterPro"/>
</dbReference>
<evidence type="ECO:0000256" key="5">
    <source>
        <dbReference type="SAM" id="MobiDB-lite"/>
    </source>
</evidence>
<dbReference type="PANTHER" id="PTHR12466:SF8">
    <property type="entry name" value="PARAFIBROMIN"/>
    <property type="match status" value="1"/>
</dbReference>
<comment type="caution">
    <text evidence="7">The sequence shown here is derived from an EMBL/GenBank/DDBJ whole genome shotgun (WGS) entry which is preliminary data.</text>
</comment>
<sequence length="456" mass="49468">MPSKIYTVKASVNKAIGEINGGGDNNAPRRGNLEPGMRSFTQAKYTFTCLLATVNLFDQEVLKQIVSIAQQKVSKAKAADWCRAIALSPPPNVEGDKVIISEESFDSSAQLSIATGGKVFSFTLAQLVQICEHIRSFVKENDITAENVAGKRFILYKALPAPLKLCTDAKTLALLGQLLLTPEAQVDGVLAQFSIKDTTVSPIVGGLERIPVAHITNLTEFIDDLLDSLPSIIDTMNGPDARVAKMLARTALPESIGSYMHVNKDYSTILQPPAQPGQKKPTPRAPPKEVAAPELAGRPIIVVPPVCNSMFNILNAATILSSGKFIPATSDTQPAYIIKHGFPGSRHTARFELCDSPKSLAPEAWSRVVAVFAVGQAWQFRGCKAGYGDPTFLFSNKPGFHICSDVHKVSAQIRSWNVKLISTSTLGLTDGLNEFWNRVQQEMARNPAFAQKREGR</sequence>
<dbReference type="GO" id="GO:0032968">
    <property type="term" value="P:positive regulation of transcription elongation by RNA polymerase II"/>
    <property type="evidence" value="ECO:0007669"/>
    <property type="project" value="TreeGrafter"/>
</dbReference>
<evidence type="ECO:0000313" key="7">
    <source>
        <dbReference type="EMBL" id="KAG9396272.1"/>
    </source>
</evidence>
<feature type="region of interest" description="Disordered" evidence="5">
    <location>
        <begin position="270"/>
        <end position="290"/>
    </location>
</feature>
<reference evidence="7" key="1">
    <citation type="submission" date="2021-05" db="EMBL/GenBank/DDBJ databases">
        <title>A free-living protist that lacks canonical eukaryotic 1 DNA replication and segregation systems.</title>
        <authorList>
            <person name="Salas-Leiva D.E."/>
            <person name="Tromer E.C."/>
            <person name="Curtis B.A."/>
            <person name="Jerlstrom-Hultqvist J."/>
            <person name="Kolisko M."/>
            <person name="Yi Z."/>
            <person name="Salas-Leiva J.S."/>
            <person name="Gallot-Lavallee L."/>
            <person name="Kops G.J.P.L."/>
            <person name="Archibald J.M."/>
            <person name="Simpson A.G.B."/>
            <person name="Roger A.J."/>
        </authorList>
    </citation>
    <scope>NUCLEOTIDE SEQUENCE</scope>
    <source>
        <strain evidence="7">BICM</strain>
    </source>
</reference>
<dbReference type="PANTHER" id="PTHR12466">
    <property type="entry name" value="CDC73 DOMAIN PROTEIN"/>
    <property type="match status" value="1"/>
</dbReference>
<evidence type="ECO:0000313" key="8">
    <source>
        <dbReference type="Proteomes" id="UP000717585"/>
    </source>
</evidence>
<protein>
    <submittedName>
        <fullName evidence="7">RNA polymerase II accessory factor, Cdc73</fullName>
    </submittedName>
</protein>